<dbReference type="AlphaFoldDB" id="A0AA38GFT0"/>
<feature type="non-terminal residue" evidence="1">
    <location>
        <position position="101"/>
    </location>
</feature>
<comment type="caution">
    <text evidence="1">The sequence shown here is derived from an EMBL/GenBank/DDBJ whole genome shotgun (WGS) entry which is preliminary data.</text>
</comment>
<evidence type="ECO:0000313" key="2">
    <source>
        <dbReference type="Proteomes" id="UP000824469"/>
    </source>
</evidence>
<keyword evidence="2" id="KW-1185">Reference proteome</keyword>
<feature type="non-terminal residue" evidence="1">
    <location>
        <position position="1"/>
    </location>
</feature>
<accession>A0AA38GFT0</accession>
<organism evidence="1 2">
    <name type="scientific">Taxus chinensis</name>
    <name type="common">Chinese yew</name>
    <name type="synonym">Taxus wallichiana var. chinensis</name>
    <dbReference type="NCBI Taxonomy" id="29808"/>
    <lineage>
        <taxon>Eukaryota</taxon>
        <taxon>Viridiplantae</taxon>
        <taxon>Streptophyta</taxon>
        <taxon>Embryophyta</taxon>
        <taxon>Tracheophyta</taxon>
        <taxon>Spermatophyta</taxon>
        <taxon>Pinopsida</taxon>
        <taxon>Pinidae</taxon>
        <taxon>Conifers II</taxon>
        <taxon>Cupressales</taxon>
        <taxon>Taxaceae</taxon>
        <taxon>Taxus</taxon>
    </lineage>
</organism>
<dbReference type="Proteomes" id="UP000824469">
    <property type="component" value="Unassembled WGS sequence"/>
</dbReference>
<dbReference type="EMBL" id="JAHRHJ020000003">
    <property type="protein sequence ID" value="KAH9320623.1"/>
    <property type="molecule type" value="Genomic_DNA"/>
</dbReference>
<protein>
    <submittedName>
        <fullName evidence="1">Uncharacterized protein</fullName>
    </submittedName>
</protein>
<proteinExistence type="predicted"/>
<gene>
    <name evidence="1" type="ORF">KI387_015262</name>
</gene>
<reference evidence="1 2" key="1">
    <citation type="journal article" date="2021" name="Nat. Plants">
        <title>The Taxus genome provides insights into paclitaxel biosynthesis.</title>
        <authorList>
            <person name="Xiong X."/>
            <person name="Gou J."/>
            <person name="Liao Q."/>
            <person name="Li Y."/>
            <person name="Zhou Q."/>
            <person name="Bi G."/>
            <person name="Li C."/>
            <person name="Du R."/>
            <person name="Wang X."/>
            <person name="Sun T."/>
            <person name="Guo L."/>
            <person name="Liang H."/>
            <person name="Lu P."/>
            <person name="Wu Y."/>
            <person name="Zhang Z."/>
            <person name="Ro D.K."/>
            <person name="Shang Y."/>
            <person name="Huang S."/>
            <person name="Yan J."/>
        </authorList>
    </citation>
    <scope>NUCLEOTIDE SEQUENCE [LARGE SCALE GENOMIC DNA]</scope>
    <source>
        <strain evidence="1">Ta-2019</strain>
    </source>
</reference>
<name>A0AA38GFT0_TAXCH</name>
<sequence>DTSLPNNNRLPTDQVTVERVKYRRRPSTSVLVKSAKLQVILENIRMTVEGFEKEQIFGCDPLVPQPDAGDTLVDIDTSLRIQVARTPVRYSEKIAQLLILN</sequence>
<evidence type="ECO:0000313" key="1">
    <source>
        <dbReference type="EMBL" id="KAH9320623.1"/>
    </source>
</evidence>